<keyword evidence="2" id="KW-1133">Transmembrane helix</keyword>
<evidence type="ECO:0000313" key="4">
    <source>
        <dbReference type="Proteomes" id="UP000239415"/>
    </source>
</evidence>
<name>A0A2T0JEB8_9ACTN</name>
<protein>
    <submittedName>
        <fullName evidence="3">Uncharacterized protein</fullName>
    </submittedName>
</protein>
<feature type="transmembrane region" description="Helical" evidence="2">
    <location>
        <begin position="48"/>
        <end position="71"/>
    </location>
</feature>
<sequence>MSVTNPGLGWGSAQSAAPRRPHGEDMNWYFTQGESMSDDGSRKRGARVWLAGAAVSGVLAGITRAVTSWLLEHLPYDW</sequence>
<dbReference type="Proteomes" id="UP000239415">
    <property type="component" value="Unassembled WGS sequence"/>
</dbReference>
<evidence type="ECO:0000313" key="3">
    <source>
        <dbReference type="EMBL" id="PRX05993.1"/>
    </source>
</evidence>
<proteinExistence type="predicted"/>
<dbReference type="EMBL" id="PVMZ01000044">
    <property type="protein sequence ID" value="PRX05993.1"/>
    <property type="molecule type" value="Genomic_DNA"/>
</dbReference>
<keyword evidence="2" id="KW-0812">Transmembrane</keyword>
<comment type="caution">
    <text evidence="3">The sequence shown here is derived from an EMBL/GenBank/DDBJ whole genome shotgun (WGS) entry which is preliminary data.</text>
</comment>
<gene>
    <name evidence="3" type="ORF">CLV67_14417</name>
</gene>
<dbReference type="AlphaFoldDB" id="A0A2T0JEB8"/>
<keyword evidence="4" id="KW-1185">Reference proteome</keyword>
<feature type="region of interest" description="Disordered" evidence="1">
    <location>
        <begin position="1"/>
        <end position="41"/>
    </location>
</feature>
<accession>A0A2T0JEB8</accession>
<keyword evidence="2" id="KW-0472">Membrane</keyword>
<reference evidence="3 4" key="1">
    <citation type="submission" date="2018-03" db="EMBL/GenBank/DDBJ databases">
        <title>Genomic Encyclopedia of Archaeal and Bacterial Type Strains, Phase II (KMG-II): from individual species to whole genera.</title>
        <authorList>
            <person name="Goeker M."/>
        </authorList>
    </citation>
    <scope>NUCLEOTIDE SEQUENCE [LARGE SCALE GENOMIC DNA]</scope>
    <source>
        <strain evidence="3 4">DSM 43146</strain>
    </source>
</reference>
<evidence type="ECO:0000256" key="2">
    <source>
        <dbReference type="SAM" id="Phobius"/>
    </source>
</evidence>
<evidence type="ECO:0000256" key="1">
    <source>
        <dbReference type="SAM" id="MobiDB-lite"/>
    </source>
</evidence>
<organism evidence="3 4">
    <name type="scientific">Actinoplanes italicus</name>
    <dbReference type="NCBI Taxonomy" id="113567"/>
    <lineage>
        <taxon>Bacteria</taxon>
        <taxon>Bacillati</taxon>
        <taxon>Actinomycetota</taxon>
        <taxon>Actinomycetes</taxon>
        <taxon>Micromonosporales</taxon>
        <taxon>Micromonosporaceae</taxon>
        <taxon>Actinoplanes</taxon>
    </lineage>
</organism>